<comment type="caution">
    <text evidence="1">The sequence shown here is derived from an EMBL/GenBank/DDBJ whole genome shotgun (WGS) entry which is preliminary data.</text>
</comment>
<dbReference type="PANTHER" id="PTHR47369">
    <property type="entry name" value="BTB/POZ DOMAIN-CONTAINING PROTEIN"/>
    <property type="match status" value="1"/>
</dbReference>
<organism evidence="1 2">
    <name type="scientific">Antrodiella citrinella</name>
    <dbReference type="NCBI Taxonomy" id="2447956"/>
    <lineage>
        <taxon>Eukaryota</taxon>
        <taxon>Fungi</taxon>
        <taxon>Dikarya</taxon>
        <taxon>Basidiomycota</taxon>
        <taxon>Agaricomycotina</taxon>
        <taxon>Agaricomycetes</taxon>
        <taxon>Polyporales</taxon>
        <taxon>Steccherinaceae</taxon>
        <taxon>Antrodiella</taxon>
    </lineage>
</organism>
<reference evidence="1 2" key="1">
    <citation type="submission" date="2019-02" db="EMBL/GenBank/DDBJ databases">
        <title>Genome sequencing of the rare red list fungi Antrodiella citrinella (Flaviporus citrinellus).</title>
        <authorList>
            <person name="Buettner E."/>
            <person name="Kellner H."/>
        </authorList>
    </citation>
    <scope>NUCLEOTIDE SEQUENCE [LARGE SCALE GENOMIC DNA]</scope>
    <source>
        <strain evidence="1 2">DSM 108506</strain>
    </source>
</reference>
<evidence type="ECO:0008006" key="3">
    <source>
        <dbReference type="Google" id="ProtNLM"/>
    </source>
</evidence>
<evidence type="ECO:0000313" key="2">
    <source>
        <dbReference type="Proteomes" id="UP000308730"/>
    </source>
</evidence>
<proteinExistence type="predicted"/>
<dbReference type="EMBL" id="SGPM01000012">
    <property type="protein sequence ID" value="THH32979.1"/>
    <property type="molecule type" value="Genomic_DNA"/>
</dbReference>
<sequence length="266" mass="29176">MLDFKPETTQIRSWSPLLAHLMSTSPQSGGMRNIHVPLEHEPEVTTEGFAIGYLYSPVSLNLVHPENARAVLAAACLLGGMDELCNYAYEISRQSISVDNISEWLEFVEAIPTPSDGSSTPIEPQHLAPRRTAVFGPYAERLKNDILHFLVVTLPNGLNMNGLSSPMTPQGDSQPADAGRDTLLQVFSRVPFDLFKAAVESSTFQIGSDQSRFKFAKDAIEVRKRGIARGQPEETVVLAFGASSMGGSAVHVTRKTRKRHLWKVSS</sequence>
<keyword evidence="2" id="KW-1185">Reference proteome</keyword>
<gene>
    <name evidence="1" type="ORF">EUX98_g1206</name>
</gene>
<protein>
    <recommendedName>
        <fullName evidence="3">BTB domain-containing protein</fullName>
    </recommendedName>
</protein>
<name>A0A4S4N225_9APHY</name>
<evidence type="ECO:0000313" key="1">
    <source>
        <dbReference type="EMBL" id="THH32979.1"/>
    </source>
</evidence>
<dbReference type="Proteomes" id="UP000308730">
    <property type="component" value="Unassembled WGS sequence"/>
</dbReference>
<dbReference type="AlphaFoldDB" id="A0A4S4N225"/>
<accession>A0A4S4N225</accession>
<dbReference type="PANTHER" id="PTHR47369:SF2">
    <property type="entry name" value="BTB_POZ DOMAIN-CONTAINING PROTEIN 2"/>
    <property type="match status" value="1"/>
</dbReference>
<dbReference type="OrthoDB" id="6359943at2759"/>